<evidence type="ECO:0000313" key="1">
    <source>
        <dbReference type="EMBL" id="ABN96583.1"/>
    </source>
</evidence>
<dbReference type="KEGG" id="mjl:Mjls_0773"/>
<proteinExistence type="predicted"/>
<organism evidence="1">
    <name type="scientific">Mycobacterium sp. (strain JLS)</name>
    <dbReference type="NCBI Taxonomy" id="164757"/>
    <lineage>
        <taxon>Bacteria</taxon>
        <taxon>Bacillati</taxon>
        <taxon>Actinomycetota</taxon>
        <taxon>Actinomycetes</taxon>
        <taxon>Mycobacteriales</taxon>
        <taxon>Mycobacteriaceae</taxon>
        <taxon>Mycobacterium</taxon>
    </lineage>
</organism>
<reference evidence="1" key="1">
    <citation type="submission" date="2007-02" db="EMBL/GenBank/DDBJ databases">
        <title>Complete sequence of Mycobacterium sp. JLS.</title>
        <authorList>
            <consortium name="US DOE Joint Genome Institute"/>
            <person name="Copeland A."/>
            <person name="Lucas S."/>
            <person name="Lapidus A."/>
            <person name="Barry K."/>
            <person name="Detter J.C."/>
            <person name="Glavina del Rio T."/>
            <person name="Hammon N."/>
            <person name="Israni S."/>
            <person name="Dalin E."/>
            <person name="Tice H."/>
            <person name="Pitluck S."/>
            <person name="Chain P."/>
            <person name="Malfatti S."/>
            <person name="Shin M."/>
            <person name="Vergez L."/>
            <person name="Schmutz J."/>
            <person name="Larimer F."/>
            <person name="Land M."/>
            <person name="Hauser L."/>
            <person name="Kyrpides N."/>
            <person name="Mikhailova N."/>
            <person name="Miller C.D."/>
            <person name="Anderson A.J."/>
            <person name="Sims R.C."/>
            <person name="Richardson P."/>
        </authorList>
    </citation>
    <scope>NUCLEOTIDE SEQUENCE [LARGE SCALE GENOMIC DNA]</scope>
    <source>
        <strain evidence="1">JLS</strain>
    </source>
</reference>
<dbReference type="AlphaFoldDB" id="A0A5Q5CBI2"/>
<gene>
    <name evidence="1" type="ordered locus">Mjls_0773</name>
</gene>
<protein>
    <submittedName>
        <fullName evidence="1">Uncharacterized protein</fullName>
    </submittedName>
</protein>
<accession>A0A5Q5CBI2</accession>
<sequence>MRRCQSGVDMRGLQATVLAAWLNNRGQCQCGFFGKRRLLRSSAVADVVAHCQEFGHTPIGVQPILRLT</sequence>
<name>A0A5Q5CBI2_MYCSJ</name>
<dbReference type="EMBL" id="CP000580">
    <property type="protein sequence ID" value="ABN96583.1"/>
    <property type="molecule type" value="Genomic_DNA"/>
</dbReference>